<sequence>MYDFMEYCLKRFYQTSGWNEENQYSNLCSWSRALLDFYTPKGLSLVVSKLPTPYFKPSYTLTVLPTLNGSLGYLYTSRELDIGTSATVDFQDLIDRFRIIVDEPHKKKHINHQANPDYLLYGRMFFPGARMEAMYVRRISEHLQYLVTAVNTPKTYSAPQIAMQLQYDVGKWCSECSYTSDDGLLGLRALYNFGQPTSTGQWSVGTELYYGTLDKSGGMSMGLRYRTLKASNAPPISFTYTLNPIVGHMSTSYVAKVSEELALCSRYDFSMYSYESDLAFGFEYRTKKPSIETESENGVITLTADRTEKLEGLIKARWGFVKGLALMWEGRFKKTLFSLGLTADLKSTSPIRTIGLEIQYFS</sequence>
<comment type="subcellular location">
    <subcellularLocation>
        <location evidence="6">Mitochondrion outer membrane</location>
        <topology evidence="6">Multi-pass membrane protein</topology>
    </subcellularLocation>
    <text evidence="6">The ERMES/MDM complex localizes to a few discrete foci (around 10 per single cell), that represent mitochondria-endoplasmic reticulum junctions. These foci are often found next to mtDNA nucleoids.</text>
</comment>
<name>A0A1X0R7I2_RHIZD</name>
<comment type="function">
    <text evidence="6">Component of the ERMES/MDM complex, which serves as a molecular tether to connect the endoplasmic reticulum and mitochondria. Components of this complex are involved in the control of mitochondrial shape and protein biogenesis and may function in phospholipid exchange. MDM10 is involved in the late assembly steps of the general translocase of the mitochondrial outer membrane (TOM complex). Functions in the TOM40-specific route of the assembly of outer membrane beta-barrel proteins, including the association of TOM40 with the receptor TOM22 and small TOM proteins. Can associate with the SAM(core) complex as well as the MDM12-MMM1 complex, both involved in late steps of the major beta-barrel assembly pathway, that is responsible for biogenesis of all outer membrane beta-barrel proteins. May act as a switch that shuttles between both complexes and channels precursor proteins into the TOM40-specific pathway. Plays a role in mitochondrial morphology and in the inheritance of mitochondria.</text>
</comment>
<keyword evidence="1 6" id="KW-1134">Transmembrane beta strand</keyword>
<accession>A0A1X0R7I2</accession>
<dbReference type="HAMAP" id="MF_03102">
    <property type="entry name" value="Mdm10"/>
    <property type="match status" value="1"/>
</dbReference>
<evidence type="ECO:0000256" key="6">
    <source>
        <dbReference type="HAMAP-Rule" id="MF_03102"/>
    </source>
</evidence>
<evidence type="ECO:0000256" key="1">
    <source>
        <dbReference type="ARBA" id="ARBA00022452"/>
    </source>
</evidence>
<dbReference type="GO" id="GO:0070096">
    <property type="term" value="P:mitochondrial outer membrane translocase complex assembly"/>
    <property type="evidence" value="ECO:0007669"/>
    <property type="project" value="UniProtKB-UniRule"/>
</dbReference>
<keyword evidence="5 6" id="KW-0472">Membrane</keyword>
<dbReference type="PANTHER" id="PTHR28035:SF1">
    <property type="entry name" value="MITOCHONDRIAL DISTRIBUTION AND MORPHOLOGY PROTEIN 10"/>
    <property type="match status" value="1"/>
</dbReference>
<protein>
    <recommendedName>
        <fullName evidence="6">Mitochondrial distribution and morphology protein 10</fullName>
    </recommendedName>
    <alternativeName>
        <fullName evidence="6">Mitochondrial inheritance component MDM10</fullName>
    </alternativeName>
</protein>
<dbReference type="AlphaFoldDB" id="A0A1X0R7I2"/>
<dbReference type="GO" id="GO:0045040">
    <property type="term" value="P:protein insertion into mitochondrial outer membrane"/>
    <property type="evidence" value="ECO:0007669"/>
    <property type="project" value="UniProtKB-UniRule"/>
</dbReference>
<dbReference type="GO" id="GO:0001401">
    <property type="term" value="C:SAM complex"/>
    <property type="evidence" value="ECO:0007669"/>
    <property type="project" value="TreeGrafter"/>
</dbReference>
<gene>
    <name evidence="6" type="primary">MDM10</name>
    <name evidence="7" type="ORF">BCV72DRAFT_225751</name>
</gene>
<dbReference type="Pfam" id="PF12519">
    <property type="entry name" value="MDM10"/>
    <property type="match status" value="1"/>
</dbReference>
<dbReference type="EMBL" id="KV921895">
    <property type="protein sequence ID" value="ORE07995.1"/>
    <property type="molecule type" value="Genomic_DNA"/>
</dbReference>
<comment type="domain">
    <text evidence="6">Lacks alpha-helical transmembrane segments, suggesting that it resides in the membrane via beta-sheet conformations similar to those predicted for other outer membrane proteins and porin.</text>
</comment>
<comment type="similarity">
    <text evidence="6">Belongs to the MDM10 family.</text>
</comment>
<organism evidence="7">
    <name type="scientific">Rhizopus microsporus var. microsporus</name>
    <dbReference type="NCBI Taxonomy" id="86635"/>
    <lineage>
        <taxon>Eukaryota</taxon>
        <taxon>Fungi</taxon>
        <taxon>Fungi incertae sedis</taxon>
        <taxon>Mucoromycota</taxon>
        <taxon>Mucoromycotina</taxon>
        <taxon>Mucoromycetes</taxon>
        <taxon>Mucorales</taxon>
        <taxon>Mucorineae</taxon>
        <taxon>Rhizopodaceae</taxon>
        <taxon>Rhizopus</taxon>
    </lineage>
</organism>
<dbReference type="GO" id="GO:1990456">
    <property type="term" value="P:mitochondrion-endoplasmic reticulum membrane tethering"/>
    <property type="evidence" value="ECO:0007669"/>
    <property type="project" value="UniProtKB-UniRule"/>
</dbReference>
<evidence type="ECO:0000313" key="7">
    <source>
        <dbReference type="EMBL" id="ORE07995.1"/>
    </source>
</evidence>
<dbReference type="VEuPathDB" id="FungiDB:BCV72DRAFT_225751"/>
<reference evidence="7" key="1">
    <citation type="journal article" date="2016" name="Proc. Natl. Acad. Sci. U.S.A.">
        <title>Lipid metabolic changes in an early divergent fungus govern the establishment of a mutualistic symbiosis with endobacteria.</title>
        <authorList>
            <person name="Lastovetsky O.A."/>
            <person name="Gaspar M.L."/>
            <person name="Mondo S.J."/>
            <person name="LaButti K.M."/>
            <person name="Sandor L."/>
            <person name="Grigoriev I.V."/>
            <person name="Henry S.A."/>
            <person name="Pawlowska T.E."/>
        </authorList>
    </citation>
    <scope>NUCLEOTIDE SEQUENCE [LARGE SCALE GENOMIC DNA]</scope>
    <source>
        <strain evidence="7">ATCC 52814</strain>
    </source>
</reference>
<dbReference type="GO" id="GO:0032865">
    <property type="term" value="C:ERMES complex"/>
    <property type="evidence" value="ECO:0007669"/>
    <property type="project" value="UniProtKB-UniRule"/>
</dbReference>
<evidence type="ECO:0000256" key="2">
    <source>
        <dbReference type="ARBA" id="ARBA00022692"/>
    </source>
</evidence>
<dbReference type="PANTHER" id="PTHR28035">
    <property type="entry name" value="MITOCHONDRIAL DISTRIBUTION AND MORPHOLOGY PROTEIN 10"/>
    <property type="match status" value="1"/>
</dbReference>
<proteinExistence type="inferred from homology"/>
<comment type="subunit">
    <text evidence="6">Component of the ER-mitochondria encounter structure (ERMES) or MDM complex, composed of MMM1, MDM10, MDM12 and MDM34. Associates with the mitochondrial outer membrane sorting assembly machinery SAM(core) complex.</text>
</comment>
<dbReference type="Proteomes" id="UP000242414">
    <property type="component" value="Unassembled WGS sequence"/>
</dbReference>
<evidence type="ECO:0000256" key="3">
    <source>
        <dbReference type="ARBA" id="ARBA00022787"/>
    </source>
</evidence>
<keyword evidence="3 6" id="KW-1000">Mitochondrion outer membrane</keyword>
<dbReference type="GO" id="GO:0051654">
    <property type="term" value="P:establishment of mitochondrion localization"/>
    <property type="evidence" value="ECO:0007669"/>
    <property type="project" value="TreeGrafter"/>
</dbReference>
<dbReference type="GO" id="GO:0015914">
    <property type="term" value="P:phospholipid transport"/>
    <property type="evidence" value="ECO:0007669"/>
    <property type="project" value="TreeGrafter"/>
</dbReference>
<dbReference type="OrthoDB" id="2103793at2759"/>
<keyword evidence="4 6" id="KW-0496">Mitochondrion</keyword>
<dbReference type="InterPro" id="IPR027539">
    <property type="entry name" value="Mdm10"/>
</dbReference>
<evidence type="ECO:0000256" key="4">
    <source>
        <dbReference type="ARBA" id="ARBA00023128"/>
    </source>
</evidence>
<keyword evidence="2 6" id="KW-0812">Transmembrane</keyword>
<evidence type="ECO:0000256" key="5">
    <source>
        <dbReference type="ARBA" id="ARBA00023136"/>
    </source>
</evidence>